<evidence type="ECO:0000256" key="1">
    <source>
        <dbReference type="ARBA" id="ARBA00006739"/>
    </source>
</evidence>
<keyword evidence="6" id="KW-1185">Reference proteome</keyword>
<evidence type="ECO:0000256" key="3">
    <source>
        <dbReference type="ARBA" id="ARBA00022679"/>
    </source>
</evidence>
<gene>
    <name evidence="5" type="ORF">EBB54_08275</name>
</gene>
<organism evidence="5 6">
    <name type="scientific">Schaedlerella arabinosiphila</name>
    <dbReference type="NCBI Taxonomy" id="2044587"/>
    <lineage>
        <taxon>Bacteria</taxon>
        <taxon>Bacillati</taxon>
        <taxon>Bacillota</taxon>
        <taxon>Clostridia</taxon>
        <taxon>Lachnospirales</taxon>
        <taxon>Lachnospiraceae</taxon>
        <taxon>Schaedlerella</taxon>
    </lineage>
</organism>
<evidence type="ECO:0000313" key="5">
    <source>
        <dbReference type="EMBL" id="RRK31358.1"/>
    </source>
</evidence>
<feature type="domain" description="Glycosyltransferase 2-like" evidence="4">
    <location>
        <begin position="7"/>
        <end position="162"/>
    </location>
</feature>
<evidence type="ECO:0000313" key="6">
    <source>
        <dbReference type="Proteomes" id="UP000274920"/>
    </source>
</evidence>
<dbReference type="Proteomes" id="UP000274920">
    <property type="component" value="Unassembled WGS sequence"/>
</dbReference>
<accession>A0A426DF54</accession>
<dbReference type="InterPro" id="IPR001173">
    <property type="entry name" value="Glyco_trans_2-like"/>
</dbReference>
<dbReference type="PANTHER" id="PTHR43685:SF5">
    <property type="entry name" value="GLYCOSYLTRANSFERASE EPSE-RELATED"/>
    <property type="match status" value="1"/>
</dbReference>
<keyword evidence="3 5" id="KW-0808">Transferase</keyword>
<dbReference type="AlphaFoldDB" id="A0A426DF54"/>
<dbReference type="InterPro" id="IPR029044">
    <property type="entry name" value="Nucleotide-diphossugar_trans"/>
</dbReference>
<comment type="similarity">
    <text evidence="1">Belongs to the glycosyltransferase 2 family.</text>
</comment>
<protein>
    <submittedName>
        <fullName evidence="5">Glycosyltransferase</fullName>
    </submittedName>
</protein>
<dbReference type="RefSeq" id="WP_125127041.1">
    <property type="nucleotide sequence ID" value="NZ_RHJS01000002.1"/>
</dbReference>
<dbReference type="PANTHER" id="PTHR43685">
    <property type="entry name" value="GLYCOSYLTRANSFERASE"/>
    <property type="match status" value="1"/>
</dbReference>
<dbReference type="Gene3D" id="3.90.550.10">
    <property type="entry name" value="Spore Coat Polysaccharide Biosynthesis Protein SpsA, Chain A"/>
    <property type="match status" value="1"/>
</dbReference>
<dbReference type="SUPFAM" id="SSF53448">
    <property type="entry name" value="Nucleotide-diphospho-sugar transferases"/>
    <property type="match status" value="1"/>
</dbReference>
<comment type="caution">
    <text evidence="5">The sequence shown here is derived from an EMBL/GenBank/DDBJ whole genome shotgun (WGS) entry which is preliminary data.</text>
</comment>
<proteinExistence type="inferred from homology"/>
<reference evidence="5" key="1">
    <citation type="submission" date="2018-10" db="EMBL/GenBank/DDBJ databases">
        <title>Schaedlerella arabinophila gen. nov. sp. nov., isolated from the mouse intestinal tract and comparative analysis with the genome of the closely related altered Schaedler flora strain ASF502.</title>
        <authorList>
            <person name="Miyake S."/>
            <person name="Soh M."/>
            <person name="Seedorf H."/>
        </authorList>
    </citation>
    <scope>NUCLEOTIDE SEQUENCE [LARGE SCALE GENOMIC DNA]</scope>
    <source>
        <strain evidence="5">DSM 106076</strain>
    </source>
</reference>
<name>A0A426DF54_9FIRM</name>
<evidence type="ECO:0000259" key="4">
    <source>
        <dbReference type="Pfam" id="PF00535"/>
    </source>
</evidence>
<evidence type="ECO:0000256" key="2">
    <source>
        <dbReference type="ARBA" id="ARBA00022676"/>
    </source>
</evidence>
<dbReference type="InterPro" id="IPR050834">
    <property type="entry name" value="Glycosyltransf_2"/>
</dbReference>
<keyword evidence="2" id="KW-0328">Glycosyltransferase</keyword>
<dbReference type="EMBL" id="RHJS01000002">
    <property type="protein sequence ID" value="RRK31358.1"/>
    <property type="molecule type" value="Genomic_DNA"/>
</dbReference>
<dbReference type="GO" id="GO:0016757">
    <property type="term" value="F:glycosyltransferase activity"/>
    <property type="evidence" value="ECO:0007669"/>
    <property type="project" value="UniProtKB-KW"/>
</dbReference>
<dbReference type="Pfam" id="PF00535">
    <property type="entry name" value="Glycos_transf_2"/>
    <property type="match status" value="1"/>
</dbReference>
<sequence length="320" mass="37805">MESPLVSVIIPCYNCIKYVEEAVMSIVNQTYQNMEILITDDCSSDGTYEILKKLAKLDKRIKLYRNQKNEKIIETLNKMIHKSKGKYIARMDSDDISVLTRIEEQVSFLEINSDIDFCGTNCIHINNKGKIIAHKEFPGKSQQIQKLIKYGNIFAHPTIMIRSVLLKQCRYNPEFIHAEDYELWCRLIYEKKANAANLQKYLLKYRVTKGQISQKYETEQKEHTAKIMQKYSVTNMSDIEIHKMIFCTINSKKVIQFEEIRDYTKVVYEDIKKSEFNLSYPFMAKLLLFLRNNCIKLFMYYLFTPIGIRTTLKRIRTKLI</sequence>